<protein>
    <recommendedName>
        <fullName evidence="3">CRISPR-associated protein Csb2</fullName>
    </recommendedName>
</protein>
<accession>D1BYL4</accession>
<gene>
    <name evidence="1" type="ordered locus">Xcel_2873</name>
</gene>
<evidence type="ECO:0008006" key="3">
    <source>
        <dbReference type="Google" id="ProtNLM"/>
    </source>
</evidence>
<dbReference type="AlphaFoldDB" id="D1BYL4"/>
<dbReference type="KEGG" id="xce:Xcel_2873"/>
<sequence length="380" mass="41569">MLRKLARFQIAALWVPEHHSGTLPARFVPSSSLPAWGARKEPDLKGLLDTTHVLANVDTRSKAEWAEARTTMARPDIHLDVDDGADPLTDAELVHLQDAALRIPYVGRASHAADVVVARVGGDAPSDEHHRWKASPDRALRGWDEHTLDVLDRVHAAVFIDRVPASTPASRARAVDVPQPAGHRRLRVQATARFSRKVDVAEIPYLLQDVRDRAALQAWGGSLTPRVVALPDVGHPRATGRVLGVGFVSDDEAAALRMWGLLGDVLDPTPPQRTVTLFARRWDTPWTSWYSATPFVGHPDMRIAELELRRDLGAWAGNEIAADVTLSRQPLAPGQVTWPDPGTGAVTWWAAITTGEEIPGPLVLGARIDRGYGLFARGDR</sequence>
<reference evidence="1 2" key="2">
    <citation type="journal article" date="2010" name="Stand. Genomic Sci.">
        <title>Complete genome sequence of Xylanimonas cellulosilytica type strain (XIL07).</title>
        <authorList>
            <person name="Foster B."/>
            <person name="Pukall R."/>
            <person name="Abt B."/>
            <person name="Nolan M."/>
            <person name="Glavina Del Rio T."/>
            <person name="Chen F."/>
            <person name="Lucas S."/>
            <person name="Tice H."/>
            <person name="Pitluck S."/>
            <person name="Cheng J.-F."/>
            <person name="Chertkov O."/>
            <person name="Brettin T."/>
            <person name="Han C."/>
            <person name="Detter J.C."/>
            <person name="Bruce D."/>
            <person name="Goodwin L."/>
            <person name="Ivanova N."/>
            <person name="Mavromatis K."/>
            <person name="Pati A."/>
            <person name="Mikhailova N."/>
            <person name="Chen A."/>
            <person name="Palaniappan K."/>
            <person name="Land M."/>
            <person name="Hauser L."/>
            <person name="Chang Y.-J."/>
            <person name="Jeffries C.D."/>
            <person name="Chain P."/>
            <person name="Rohde M."/>
            <person name="Goeker M."/>
            <person name="Bristow J."/>
            <person name="Eisen J.A."/>
            <person name="Markowitz V."/>
            <person name="Hugenholtz P."/>
            <person name="Kyrpides N.C."/>
            <person name="Klenk H.-P."/>
            <person name="Lapidus A."/>
        </authorList>
    </citation>
    <scope>NUCLEOTIDE SEQUENCE [LARGE SCALE GENOMIC DNA]</scope>
    <source>
        <strain evidence="2">DSM 15894 / CECT 5975 / LMG 20990 / XIL07</strain>
    </source>
</reference>
<evidence type="ECO:0000313" key="2">
    <source>
        <dbReference type="Proteomes" id="UP000002255"/>
    </source>
</evidence>
<keyword evidence="2" id="KW-1185">Reference proteome</keyword>
<dbReference type="HOGENOM" id="CLU_727514_0_0_11"/>
<proteinExistence type="predicted"/>
<dbReference type="Proteomes" id="UP000002255">
    <property type="component" value="Chromosome"/>
</dbReference>
<evidence type="ECO:0000313" key="1">
    <source>
        <dbReference type="EMBL" id="ACZ31886.1"/>
    </source>
</evidence>
<reference evidence="2" key="1">
    <citation type="submission" date="2009-11" db="EMBL/GenBank/DDBJ databases">
        <title>The complete chromosome of Xylanimonas cellulosilytica DSM 15894.</title>
        <authorList>
            <consortium name="US DOE Joint Genome Institute (JGI-PGF)"/>
            <person name="Lucas S."/>
            <person name="Copeland A."/>
            <person name="Lapidus A."/>
            <person name="Glavina del Rio T."/>
            <person name="Dalin E."/>
            <person name="Tice H."/>
            <person name="Bruce D."/>
            <person name="Goodwin L."/>
            <person name="Pitluck S."/>
            <person name="Kyrpides N."/>
            <person name="Mavromatis K."/>
            <person name="Ivanova N."/>
            <person name="Mikhailova N."/>
            <person name="Foster B."/>
            <person name="Clum A."/>
            <person name="Brettin T."/>
            <person name="Detter J.C."/>
            <person name="Han C."/>
            <person name="Larimer F."/>
            <person name="Land M."/>
            <person name="Hauser L."/>
            <person name="Markowitz V."/>
            <person name="Cheng J.F."/>
            <person name="Hugenholtz P."/>
            <person name="Woyke T."/>
            <person name="Wu D."/>
            <person name="Gehrich-Schroeter G."/>
            <person name="Schneider S."/>
            <person name="Pukall S.R."/>
            <person name="Klenk H.P."/>
            <person name="Eisen J.A."/>
        </authorList>
    </citation>
    <scope>NUCLEOTIDE SEQUENCE [LARGE SCALE GENOMIC DNA]</scope>
    <source>
        <strain evidence="2">DSM 15894 / CECT 5975 / LMG 20990 / XIL07</strain>
    </source>
</reference>
<dbReference type="STRING" id="446471.Xcel_2873"/>
<dbReference type="EMBL" id="CP001821">
    <property type="protein sequence ID" value="ACZ31886.1"/>
    <property type="molecule type" value="Genomic_DNA"/>
</dbReference>
<name>D1BYL4_XYLCX</name>
<organism evidence="1 2">
    <name type="scientific">Xylanimonas cellulosilytica (strain DSM 15894 / JCM 12276 / CECT 5975 / KCTC 9989 / LMG 20990 / NBRC 107835 / XIL07)</name>
    <dbReference type="NCBI Taxonomy" id="446471"/>
    <lineage>
        <taxon>Bacteria</taxon>
        <taxon>Bacillati</taxon>
        <taxon>Actinomycetota</taxon>
        <taxon>Actinomycetes</taxon>
        <taxon>Micrococcales</taxon>
        <taxon>Promicromonosporaceae</taxon>
        <taxon>Xylanimonas</taxon>
    </lineage>
</organism>